<feature type="domain" description="Methyltransferase" evidence="1">
    <location>
        <begin position="4"/>
        <end position="153"/>
    </location>
</feature>
<keyword evidence="3" id="KW-1185">Reference proteome</keyword>
<dbReference type="InterPro" id="IPR029063">
    <property type="entry name" value="SAM-dependent_MTases_sf"/>
</dbReference>
<organism evidence="2 3">
    <name type="scientific">Thecamonas trahens ATCC 50062</name>
    <dbReference type="NCBI Taxonomy" id="461836"/>
    <lineage>
        <taxon>Eukaryota</taxon>
        <taxon>Apusozoa</taxon>
        <taxon>Apusomonadida</taxon>
        <taxon>Apusomonadidae</taxon>
        <taxon>Thecamonas</taxon>
    </lineage>
</organism>
<dbReference type="OrthoDB" id="5875367at2759"/>
<dbReference type="RefSeq" id="XP_013761828.1">
    <property type="nucleotide sequence ID" value="XM_013906374.1"/>
</dbReference>
<dbReference type="Proteomes" id="UP000054408">
    <property type="component" value="Unassembled WGS sequence"/>
</dbReference>
<reference evidence="2 3" key="1">
    <citation type="submission" date="2010-05" db="EMBL/GenBank/DDBJ databases">
        <title>The Genome Sequence of Thecamonas trahens ATCC 50062.</title>
        <authorList>
            <consortium name="The Broad Institute Genome Sequencing Platform"/>
            <person name="Russ C."/>
            <person name="Cuomo C."/>
            <person name="Shea T."/>
            <person name="Young S.K."/>
            <person name="Zeng Q."/>
            <person name="Koehrsen M."/>
            <person name="Haas B."/>
            <person name="Borodovsky M."/>
            <person name="Guigo R."/>
            <person name="Alvarado L."/>
            <person name="Berlin A."/>
            <person name="Bochicchio J."/>
            <person name="Borenstein D."/>
            <person name="Chapman S."/>
            <person name="Chen Z."/>
            <person name="Freedman E."/>
            <person name="Gellesch M."/>
            <person name="Goldberg J."/>
            <person name="Griggs A."/>
            <person name="Gujja S."/>
            <person name="Heilman E."/>
            <person name="Heiman D."/>
            <person name="Hepburn T."/>
            <person name="Howarth C."/>
            <person name="Jen D."/>
            <person name="Larson L."/>
            <person name="Mehta T."/>
            <person name="Park D."/>
            <person name="Pearson M."/>
            <person name="Roberts A."/>
            <person name="Saif S."/>
            <person name="Shenoy N."/>
            <person name="Sisk P."/>
            <person name="Stolte C."/>
            <person name="Sykes S."/>
            <person name="Thomson T."/>
            <person name="Walk T."/>
            <person name="White J."/>
            <person name="Yandava C."/>
            <person name="Burger G."/>
            <person name="Gray M.W."/>
            <person name="Holland P.W.H."/>
            <person name="King N."/>
            <person name="Lang F.B.F."/>
            <person name="Roger A.J."/>
            <person name="Ruiz-Trillo I."/>
            <person name="Lander E."/>
            <person name="Nusbaum C."/>
        </authorList>
    </citation>
    <scope>NUCLEOTIDE SEQUENCE [LARGE SCALE GENOMIC DNA]</scope>
    <source>
        <strain evidence="2 3">ATCC 50062</strain>
    </source>
</reference>
<sequence length="354" mass="36902">MKPKKQHEVRAVCNVVGDLLGAQAAASVVVDLGSGKGYVPQWLAAALGATVVCVEGEAAYTASAKKRLAKIVAQIAKREPDRAAALDAAVHHVVARLEPDQPCPPLVPDTLASAASTTVLMGLHTCGDLAATVMRSYVASSFHALALAPCCYNLRTEAGFPLSIGVGAPLADAGVVIGGNERNTSVHCVHKWADAQFRENELVDRIEALFVRAAAGYMATAAAASTSAPLPSGSAAIWRDDALATARRLAPDADPTHLAAHYDSLVSAAGGSEELAFARYSALYTLLNVLAPVLEMMFLVDGAAYLHEAGIHAQVREVFDGILSPRAHMIIARRSPQAPPHLPSLAAGRVTSES</sequence>
<name>A0A0L0DMG5_THETB</name>
<dbReference type="SUPFAM" id="SSF53335">
    <property type="entry name" value="S-adenosyl-L-methionine-dependent methyltransferases"/>
    <property type="match status" value="1"/>
</dbReference>
<dbReference type="InterPro" id="IPR052220">
    <property type="entry name" value="METTL25"/>
</dbReference>
<dbReference type="AlphaFoldDB" id="A0A0L0DMG5"/>
<dbReference type="eggNOG" id="KOG2651">
    <property type="taxonomic scope" value="Eukaryota"/>
</dbReference>
<dbReference type="Gene3D" id="3.40.50.150">
    <property type="entry name" value="Vaccinia Virus protein VP39"/>
    <property type="match status" value="1"/>
</dbReference>
<dbReference type="PANTHER" id="PTHR12496">
    <property type="entry name" value="CGI-41 METHYLTRANSFERASE"/>
    <property type="match status" value="1"/>
</dbReference>
<evidence type="ECO:0000313" key="3">
    <source>
        <dbReference type="Proteomes" id="UP000054408"/>
    </source>
</evidence>
<accession>A0A0L0DMG5</accession>
<dbReference type="Pfam" id="PF13679">
    <property type="entry name" value="Methyltransf_32"/>
    <property type="match status" value="1"/>
</dbReference>
<dbReference type="STRING" id="461836.A0A0L0DMG5"/>
<evidence type="ECO:0000259" key="1">
    <source>
        <dbReference type="Pfam" id="PF13679"/>
    </source>
</evidence>
<dbReference type="GeneID" id="25560978"/>
<proteinExistence type="predicted"/>
<protein>
    <recommendedName>
        <fullName evidence="1">Methyltransferase domain-containing protein</fullName>
    </recommendedName>
</protein>
<dbReference type="InterPro" id="IPR025714">
    <property type="entry name" value="Methyltranfer_dom"/>
</dbReference>
<gene>
    <name evidence="2" type="ORF">AMSG_01220</name>
</gene>
<dbReference type="EMBL" id="GL349437">
    <property type="protein sequence ID" value="KNC53507.1"/>
    <property type="molecule type" value="Genomic_DNA"/>
</dbReference>
<evidence type="ECO:0000313" key="2">
    <source>
        <dbReference type="EMBL" id="KNC53507.1"/>
    </source>
</evidence>
<dbReference type="PANTHER" id="PTHR12496:SF0">
    <property type="entry name" value="METHYLTRANSFERASE DOMAIN-CONTAINING PROTEIN"/>
    <property type="match status" value="1"/>
</dbReference>